<protein>
    <submittedName>
        <fullName evidence="10">Spermidine/putrescine ABC transporter permease</fullName>
    </submittedName>
</protein>
<dbReference type="SUPFAM" id="SSF161098">
    <property type="entry name" value="MetI-like"/>
    <property type="match status" value="1"/>
</dbReference>
<evidence type="ECO:0000256" key="7">
    <source>
        <dbReference type="ARBA" id="ARBA00023136"/>
    </source>
</evidence>
<gene>
    <name evidence="10" type="ORF">B5E41_30205</name>
</gene>
<feature type="transmembrane region" description="Helical" evidence="8">
    <location>
        <begin position="190"/>
        <end position="223"/>
    </location>
</feature>
<dbReference type="CDD" id="cd06261">
    <property type="entry name" value="TM_PBP2"/>
    <property type="match status" value="1"/>
</dbReference>
<dbReference type="PANTHER" id="PTHR42929">
    <property type="entry name" value="INNER MEMBRANE ABC TRANSPORTER PERMEASE PROTEIN YDCU-RELATED-RELATED"/>
    <property type="match status" value="1"/>
</dbReference>
<dbReference type="Gene3D" id="1.10.3720.10">
    <property type="entry name" value="MetI-like"/>
    <property type="match status" value="1"/>
</dbReference>
<dbReference type="InterPro" id="IPR035906">
    <property type="entry name" value="MetI-like_sf"/>
</dbReference>
<evidence type="ECO:0000256" key="3">
    <source>
        <dbReference type="ARBA" id="ARBA00022448"/>
    </source>
</evidence>
<evidence type="ECO:0000256" key="1">
    <source>
        <dbReference type="ARBA" id="ARBA00004651"/>
    </source>
</evidence>
<dbReference type="InterPro" id="IPR000515">
    <property type="entry name" value="MetI-like"/>
</dbReference>
<dbReference type="Proteomes" id="UP000197269">
    <property type="component" value="Unassembled WGS sequence"/>
</dbReference>
<name>A0A246DKK4_9HYPH</name>
<keyword evidence="5 8" id="KW-0812">Transmembrane</keyword>
<evidence type="ECO:0000313" key="10">
    <source>
        <dbReference type="EMBL" id="OWO89557.1"/>
    </source>
</evidence>
<dbReference type="PANTHER" id="PTHR42929:SF5">
    <property type="entry name" value="ABC TRANSPORTER PERMEASE PROTEIN"/>
    <property type="match status" value="1"/>
</dbReference>
<keyword evidence="4" id="KW-1003">Cell membrane</keyword>
<sequence length="274" mass="29558">MNPVSRIPAQALFMSPAVLIAVAVVLPPLLYVCYMSVGGTTFSIAAYSQVISSGLFQQTLITTLLVAGLSMLLSLLLGYGVALHLARQPARRRTFLMFLVLLPFWTSVLVKCFAFTIILGRNGIINSALSWVLQSKIELPLVLNMFGLLVGMTNYLIPLVVLPVLASLLAIDGTVYRAASIMGAKPARIFWTVTIPLSLPGVFAAALSIFVLSLGAFVVPALLGGPQDQMLSNLVDFYNRQVLDWPKASAIGVVLLILVCVFAAPVALWRRNKL</sequence>
<dbReference type="Pfam" id="PF00528">
    <property type="entry name" value="BPD_transp_1"/>
    <property type="match status" value="1"/>
</dbReference>
<dbReference type="GO" id="GO:0005886">
    <property type="term" value="C:plasma membrane"/>
    <property type="evidence" value="ECO:0007669"/>
    <property type="project" value="UniProtKB-SubCell"/>
</dbReference>
<feature type="domain" description="ABC transmembrane type-1" evidence="9">
    <location>
        <begin position="60"/>
        <end position="266"/>
    </location>
</feature>
<keyword evidence="7 8" id="KW-0472">Membrane</keyword>
<evidence type="ECO:0000256" key="4">
    <source>
        <dbReference type="ARBA" id="ARBA00022475"/>
    </source>
</evidence>
<evidence type="ECO:0000256" key="6">
    <source>
        <dbReference type="ARBA" id="ARBA00022989"/>
    </source>
</evidence>
<accession>A0A246DKK4</accession>
<organism evidence="10 11">
    <name type="scientific">Rhizobium esperanzae</name>
    <dbReference type="NCBI Taxonomy" id="1967781"/>
    <lineage>
        <taxon>Bacteria</taxon>
        <taxon>Pseudomonadati</taxon>
        <taxon>Pseudomonadota</taxon>
        <taxon>Alphaproteobacteria</taxon>
        <taxon>Hyphomicrobiales</taxon>
        <taxon>Rhizobiaceae</taxon>
        <taxon>Rhizobium/Agrobacterium group</taxon>
        <taxon>Rhizobium</taxon>
    </lineage>
</organism>
<keyword evidence="3 8" id="KW-0813">Transport</keyword>
<proteinExistence type="inferred from homology"/>
<dbReference type="EMBL" id="MXPU01000041">
    <property type="protein sequence ID" value="OWO89557.1"/>
    <property type="molecule type" value="Genomic_DNA"/>
</dbReference>
<feature type="transmembrane region" description="Helical" evidence="8">
    <location>
        <begin position="57"/>
        <end position="83"/>
    </location>
</feature>
<evidence type="ECO:0000256" key="8">
    <source>
        <dbReference type="RuleBase" id="RU363032"/>
    </source>
</evidence>
<evidence type="ECO:0000256" key="5">
    <source>
        <dbReference type="ARBA" id="ARBA00022692"/>
    </source>
</evidence>
<comment type="caution">
    <text evidence="10">The sequence shown here is derived from an EMBL/GenBank/DDBJ whole genome shotgun (WGS) entry which is preliminary data.</text>
</comment>
<dbReference type="PROSITE" id="PS50928">
    <property type="entry name" value="ABC_TM1"/>
    <property type="match status" value="1"/>
</dbReference>
<evidence type="ECO:0000259" key="9">
    <source>
        <dbReference type="PROSITE" id="PS50928"/>
    </source>
</evidence>
<dbReference type="AlphaFoldDB" id="A0A246DKK4"/>
<reference evidence="10 11" key="1">
    <citation type="submission" date="2017-03" db="EMBL/GenBank/DDBJ databases">
        <title>Genome of strain Rhizobium sp. CNPSo 668.</title>
        <authorList>
            <person name="Ribeiro R."/>
        </authorList>
    </citation>
    <scope>NUCLEOTIDE SEQUENCE [LARGE SCALE GENOMIC DNA]</scope>
    <source>
        <strain evidence="10 11">CNPSo 668</strain>
    </source>
</reference>
<dbReference type="GO" id="GO:0055085">
    <property type="term" value="P:transmembrane transport"/>
    <property type="evidence" value="ECO:0007669"/>
    <property type="project" value="InterPro"/>
</dbReference>
<feature type="transmembrane region" description="Helical" evidence="8">
    <location>
        <begin position="12"/>
        <end position="37"/>
    </location>
</feature>
<comment type="subcellular location">
    <subcellularLocation>
        <location evidence="1 8">Cell membrane</location>
        <topology evidence="1 8">Multi-pass membrane protein</topology>
    </subcellularLocation>
</comment>
<feature type="transmembrane region" description="Helical" evidence="8">
    <location>
        <begin position="95"/>
        <end position="119"/>
    </location>
</feature>
<comment type="similarity">
    <text evidence="2">Belongs to the binding-protein-dependent transport system permease family. CysTW subfamily.</text>
</comment>
<evidence type="ECO:0000313" key="11">
    <source>
        <dbReference type="Proteomes" id="UP000197269"/>
    </source>
</evidence>
<feature type="transmembrane region" description="Helical" evidence="8">
    <location>
        <begin position="139"/>
        <end position="169"/>
    </location>
</feature>
<evidence type="ECO:0000256" key="2">
    <source>
        <dbReference type="ARBA" id="ARBA00007069"/>
    </source>
</evidence>
<feature type="transmembrane region" description="Helical" evidence="8">
    <location>
        <begin position="248"/>
        <end position="269"/>
    </location>
</feature>
<keyword evidence="6 8" id="KW-1133">Transmembrane helix</keyword>